<evidence type="ECO:0000256" key="3">
    <source>
        <dbReference type="SAM" id="SignalP"/>
    </source>
</evidence>
<dbReference type="PANTHER" id="PTHR23259">
    <property type="entry name" value="RIDDLE"/>
    <property type="match status" value="1"/>
</dbReference>
<dbReference type="GO" id="GO:0030414">
    <property type="term" value="F:peptidase inhibitor activity"/>
    <property type="evidence" value="ECO:0007669"/>
    <property type="project" value="UniProtKB-KW"/>
</dbReference>
<organism evidence="5 6">
    <name type="scientific">Trichoplusia ni</name>
    <name type="common">Cabbage looper</name>
    <dbReference type="NCBI Taxonomy" id="7111"/>
    <lineage>
        <taxon>Eukaryota</taxon>
        <taxon>Metazoa</taxon>
        <taxon>Ecdysozoa</taxon>
        <taxon>Arthropoda</taxon>
        <taxon>Hexapoda</taxon>
        <taxon>Insecta</taxon>
        <taxon>Pterygota</taxon>
        <taxon>Neoptera</taxon>
        <taxon>Endopterygota</taxon>
        <taxon>Lepidoptera</taxon>
        <taxon>Glossata</taxon>
        <taxon>Ditrysia</taxon>
        <taxon>Noctuoidea</taxon>
        <taxon>Noctuidae</taxon>
        <taxon>Plusiinae</taxon>
        <taxon>Trichoplusia</taxon>
    </lineage>
</organism>
<dbReference type="Pfam" id="PF01826">
    <property type="entry name" value="TIL"/>
    <property type="match status" value="4"/>
</dbReference>
<evidence type="ECO:0000313" key="6">
    <source>
        <dbReference type="RefSeq" id="XP_026732933.1"/>
    </source>
</evidence>
<evidence type="ECO:0000313" key="5">
    <source>
        <dbReference type="Proteomes" id="UP000322000"/>
    </source>
</evidence>
<dbReference type="GeneID" id="113497546"/>
<feature type="domain" description="TIL" evidence="4">
    <location>
        <begin position="161"/>
        <end position="212"/>
    </location>
</feature>
<dbReference type="KEGG" id="tnl:113497546"/>
<feature type="domain" description="TIL" evidence="4">
    <location>
        <begin position="234"/>
        <end position="286"/>
    </location>
</feature>
<dbReference type="PANTHER" id="PTHR23259:SF70">
    <property type="entry name" value="ACCESSORY GLAND PROTEIN ACP62F-RELATED"/>
    <property type="match status" value="1"/>
</dbReference>
<sequence>METLLVVCLCVSVLVCHVQGQVSSICKPKERLLVCGCPRTCRDPAPNCQAVCRTGCYCEDGEVRNDDGDCVKLADCPPILSAFAQDTTEPRANGGQCPANEEYQSCGTCTRTCENPNPICPAQCISGCFCIEGRVRNREGKCVRPDQCPSAPKPIQYQITCREHQVYKQCETCEKTCSNPNPKCPTPCAMGCFCEEGFVKSPNGQCVRLDDCPKAEVMVGPMGHDSQEPEIEDCAPDEEYFSCGWCEPSCSNPSPSCPIRVCTRGCLCRPPLLRHHSGHCVEEKDCFPQKCKDPNEEYVCRYGCELRCETRACVRPRRCLLGCHCRLGLVRDGATGFCVTRDKCLNTTNTNDISFD</sequence>
<feature type="signal peptide" evidence="3">
    <location>
        <begin position="1"/>
        <end position="20"/>
    </location>
</feature>
<keyword evidence="5" id="KW-1185">Reference proteome</keyword>
<dbReference type="InterPro" id="IPR036084">
    <property type="entry name" value="Ser_inhib-like_sf"/>
</dbReference>
<accession>A0A7E5VX67</accession>
<dbReference type="InterPro" id="IPR002919">
    <property type="entry name" value="TIL_dom"/>
</dbReference>
<dbReference type="AlphaFoldDB" id="A0A7E5VX67"/>
<gene>
    <name evidence="6" type="primary">LOC113497546</name>
</gene>
<feature type="domain" description="TIL" evidence="4">
    <location>
        <begin position="97"/>
        <end position="148"/>
    </location>
</feature>
<dbReference type="RefSeq" id="XP_026732933.1">
    <property type="nucleotide sequence ID" value="XM_026877132.1"/>
</dbReference>
<dbReference type="SUPFAM" id="SSF57567">
    <property type="entry name" value="Serine protease inhibitors"/>
    <property type="match status" value="4"/>
</dbReference>
<evidence type="ECO:0000256" key="1">
    <source>
        <dbReference type="ARBA" id="ARBA00022690"/>
    </source>
</evidence>
<proteinExistence type="predicted"/>
<dbReference type="OrthoDB" id="6236007at2759"/>
<keyword evidence="1" id="KW-0646">Protease inhibitor</keyword>
<protein>
    <submittedName>
        <fullName evidence="6">Zonadhesin-like isoform X1</fullName>
    </submittedName>
</protein>
<keyword evidence="2" id="KW-1015">Disulfide bond</keyword>
<dbReference type="Proteomes" id="UP000322000">
    <property type="component" value="Chromosome 9"/>
</dbReference>
<name>A0A7E5VX67_TRINI</name>
<evidence type="ECO:0000259" key="4">
    <source>
        <dbReference type="Pfam" id="PF01826"/>
    </source>
</evidence>
<dbReference type="Gene3D" id="2.10.25.10">
    <property type="entry name" value="Laminin"/>
    <property type="match status" value="5"/>
</dbReference>
<feature type="chain" id="PRO_5028915365" evidence="3">
    <location>
        <begin position="21"/>
        <end position="356"/>
    </location>
</feature>
<dbReference type="InterPro" id="IPR051368">
    <property type="entry name" value="SerProtInhib-TIL_Domain"/>
</dbReference>
<keyword evidence="3" id="KW-0732">Signal</keyword>
<dbReference type="InParanoid" id="A0A7E5VX67"/>
<reference evidence="6" key="1">
    <citation type="submission" date="2025-08" db="UniProtKB">
        <authorList>
            <consortium name="RefSeq"/>
        </authorList>
    </citation>
    <scope>IDENTIFICATION</scope>
</reference>
<dbReference type="CDD" id="cd19941">
    <property type="entry name" value="TIL"/>
    <property type="match status" value="4"/>
</dbReference>
<feature type="domain" description="TIL" evidence="4">
    <location>
        <begin position="26"/>
        <end position="76"/>
    </location>
</feature>
<evidence type="ECO:0000256" key="2">
    <source>
        <dbReference type="ARBA" id="ARBA00023157"/>
    </source>
</evidence>